<dbReference type="AlphaFoldDB" id="A0A1M7SFD6"/>
<evidence type="ECO:0008006" key="3">
    <source>
        <dbReference type="Google" id="ProtNLM"/>
    </source>
</evidence>
<organism evidence="1 2">
    <name type="scientific">Erythrobacter sanguineus</name>
    <dbReference type="NCBI Taxonomy" id="198312"/>
    <lineage>
        <taxon>Bacteria</taxon>
        <taxon>Pseudomonadati</taxon>
        <taxon>Pseudomonadota</taxon>
        <taxon>Alphaproteobacteria</taxon>
        <taxon>Sphingomonadales</taxon>
        <taxon>Erythrobacteraceae</taxon>
        <taxon>Erythrobacter/Porphyrobacter group</taxon>
        <taxon>Erythrobacter</taxon>
    </lineage>
</organism>
<evidence type="ECO:0000313" key="2">
    <source>
        <dbReference type="Proteomes" id="UP000184391"/>
    </source>
</evidence>
<dbReference type="PROSITE" id="PS51257">
    <property type="entry name" value="PROKAR_LIPOPROTEIN"/>
    <property type="match status" value="1"/>
</dbReference>
<dbReference type="EMBL" id="FRDF01000008">
    <property type="protein sequence ID" value="SHN57154.1"/>
    <property type="molecule type" value="Genomic_DNA"/>
</dbReference>
<sequence length="141" mass="15438">MDMRFPPTALPFLAPLLLAAACAPVERDPDADPAAGAPAVRVLGQPQTCINRPQIRQTMVRNDRVIDFEMRGGKVYRNILPQSCPGLRLERAFTYNTTIDQLCTPEIIYVLQNLGGVPQRGAGCGLGRFVPVEYVKDGKAE</sequence>
<gene>
    <name evidence="1" type="ORF">SAMN02745193_01584</name>
</gene>
<dbReference type="OrthoDB" id="7391925at2"/>
<reference evidence="2" key="1">
    <citation type="submission" date="2016-12" db="EMBL/GenBank/DDBJ databases">
        <authorList>
            <person name="Varghese N."/>
            <person name="Submissions S."/>
        </authorList>
    </citation>
    <scope>NUCLEOTIDE SEQUENCE [LARGE SCALE GENOMIC DNA]</scope>
    <source>
        <strain evidence="2">DSM 11032</strain>
    </source>
</reference>
<accession>A0A1M7SFD6</accession>
<name>A0A1M7SFD6_9SPHN</name>
<dbReference type="Proteomes" id="UP000184391">
    <property type="component" value="Unassembled WGS sequence"/>
</dbReference>
<keyword evidence="2" id="KW-1185">Reference proteome</keyword>
<protein>
    <recommendedName>
        <fullName evidence="3">Lipoprotein</fullName>
    </recommendedName>
</protein>
<dbReference type="STRING" id="198312.SAMN02745193_01584"/>
<dbReference type="RefSeq" id="WP_072674119.1">
    <property type="nucleotide sequence ID" value="NZ_FRDF01000008.1"/>
</dbReference>
<proteinExistence type="predicted"/>
<evidence type="ECO:0000313" key="1">
    <source>
        <dbReference type="EMBL" id="SHN57154.1"/>
    </source>
</evidence>